<dbReference type="EMBL" id="CAJVPW010003261">
    <property type="protein sequence ID" value="CAG8521355.1"/>
    <property type="molecule type" value="Genomic_DNA"/>
</dbReference>
<comment type="caution">
    <text evidence="1">The sequence shown here is derived from an EMBL/GenBank/DDBJ whole genome shotgun (WGS) entry which is preliminary data.</text>
</comment>
<keyword evidence="2" id="KW-1185">Reference proteome</keyword>
<reference evidence="1" key="1">
    <citation type="submission" date="2021-06" db="EMBL/GenBank/DDBJ databases">
        <authorList>
            <person name="Kallberg Y."/>
            <person name="Tangrot J."/>
            <person name="Rosling A."/>
        </authorList>
    </citation>
    <scope>NUCLEOTIDE SEQUENCE</scope>
    <source>
        <strain evidence="1">28 12/20/2015</strain>
    </source>
</reference>
<gene>
    <name evidence="1" type="ORF">SPELUC_LOCUS3947</name>
</gene>
<evidence type="ECO:0000313" key="2">
    <source>
        <dbReference type="Proteomes" id="UP000789366"/>
    </source>
</evidence>
<accession>A0ACA9LBH0</accession>
<dbReference type="Proteomes" id="UP000789366">
    <property type="component" value="Unassembled WGS sequence"/>
</dbReference>
<protein>
    <submittedName>
        <fullName evidence="1">13121_t:CDS:1</fullName>
    </submittedName>
</protein>
<organism evidence="1 2">
    <name type="scientific">Cetraspora pellucida</name>
    <dbReference type="NCBI Taxonomy" id="1433469"/>
    <lineage>
        <taxon>Eukaryota</taxon>
        <taxon>Fungi</taxon>
        <taxon>Fungi incertae sedis</taxon>
        <taxon>Mucoromycota</taxon>
        <taxon>Glomeromycotina</taxon>
        <taxon>Glomeromycetes</taxon>
        <taxon>Diversisporales</taxon>
        <taxon>Gigasporaceae</taxon>
        <taxon>Cetraspora</taxon>
    </lineage>
</organism>
<sequence>MNIANFSNNHSGSMMDMEQYIFFDDAECSMTTNVNNASNKDELIDQFNVDLEKRDNEVEIISEDIPIDFGEKYRPNKNQVAAHKGKQKNTKTKKVNCPWHVNLSYREAETSISITTFVNKHNHNIHIETQEFGVKYHTLTEDVLKEVEIMMKHRNLTITLQHNLLKEHFPDLHFLDSDLANSIQKFKTKDYLLHTLHPCSRLWAHAYLSKIFTARIESTAWIEETEAQWNRYNQYKNSTTFATVPAVGHDLFPTVIKTIDKYLTEAIIVTFHILMILPQWYQDSYQENIKYKNKKIIFIHGKEITNEECSSKEMLVQRPSIVPAMTPVATLLAVDDDDNEIEKPPSRSNKMDINMNEDQTRSEKTSDSYSDDEISDGQDISIQVPQNIQNPSRVKGKRRPPKSRFKSSIEEQSQKETSRGVYKYKQCDKVGHNSAYYKRKRSN</sequence>
<proteinExistence type="predicted"/>
<evidence type="ECO:0000313" key="1">
    <source>
        <dbReference type="EMBL" id="CAG8521355.1"/>
    </source>
</evidence>
<name>A0ACA9LBH0_9GLOM</name>